<evidence type="ECO:0000313" key="2">
    <source>
        <dbReference type="Proteomes" id="UP000002277"/>
    </source>
</evidence>
<dbReference type="Ensembl" id="ENSPTRT00000110398.1">
    <property type="protein sequence ID" value="ENSPTRP00000078183.1"/>
    <property type="gene ID" value="ENSPTRG00000046226.1"/>
</dbReference>
<protein>
    <submittedName>
        <fullName evidence="1">Uncharacterized protein</fullName>
    </submittedName>
</protein>
<accession>A0A2I3SMN2</accession>
<dbReference type="Proteomes" id="UP000002277">
    <property type="component" value="Chromosome 11"/>
</dbReference>
<dbReference type="EMBL" id="AACZ04016594">
    <property type="status" value="NOT_ANNOTATED_CDS"/>
    <property type="molecule type" value="Genomic_DNA"/>
</dbReference>
<name>A0A2I3SMN2_PANTR</name>
<dbReference type="GeneTree" id="ENSGT00550000076414"/>
<proteinExistence type="predicted"/>
<dbReference type="AlphaFoldDB" id="A0A2I3SMN2"/>
<reference evidence="1" key="2">
    <citation type="submission" date="2025-08" db="UniProtKB">
        <authorList>
            <consortium name="Ensembl"/>
        </authorList>
    </citation>
    <scope>IDENTIFICATION</scope>
</reference>
<reference evidence="1 2" key="1">
    <citation type="journal article" date="2005" name="Nature">
        <title>Initial sequence of the chimpanzee genome and comparison with the human genome.</title>
        <authorList>
            <consortium name="Chimpanzee sequencing and analysis consortium"/>
        </authorList>
    </citation>
    <scope>NUCLEOTIDE SEQUENCE [LARGE SCALE GENOMIC DNA]</scope>
</reference>
<dbReference type="OMA" id="HADHSTC"/>
<keyword evidence="2" id="KW-1185">Reference proteome</keyword>
<dbReference type="InParanoid" id="A0A2I3SMN2"/>
<reference evidence="1" key="3">
    <citation type="submission" date="2025-09" db="UniProtKB">
        <authorList>
            <consortium name="Ensembl"/>
        </authorList>
    </citation>
    <scope>IDENTIFICATION</scope>
</reference>
<sequence>MGSTPEDMDPTLQDSWEDQTDKMMIQQNLKDDWDLARGMGLGLRHADHSACDSYKELFGPKRQQC</sequence>
<evidence type="ECO:0000313" key="1">
    <source>
        <dbReference type="Ensembl" id="ENSPTRP00000078183.1"/>
    </source>
</evidence>
<organism evidence="1 2">
    <name type="scientific">Pan troglodytes</name>
    <name type="common">Chimpanzee</name>
    <dbReference type="NCBI Taxonomy" id="9598"/>
    <lineage>
        <taxon>Eukaryota</taxon>
        <taxon>Metazoa</taxon>
        <taxon>Chordata</taxon>
        <taxon>Craniata</taxon>
        <taxon>Vertebrata</taxon>
        <taxon>Euteleostomi</taxon>
        <taxon>Mammalia</taxon>
        <taxon>Eutheria</taxon>
        <taxon>Euarchontoglires</taxon>
        <taxon>Primates</taxon>
        <taxon>Haplorrhini</taxon>
        <taxon>Catarrhini</taxon>
        <taxon>Hominidae</taxon>
        <taxon>Pan</taxon>
    </lineage>
</organism>